<name>A0A915HYW8_ROMCU</name>
<dbReference type="Proteomes" id="UP000887565">
    <property type="component" value="Unplaced"/>
</dbReference>
<evidence type="ECO:0000256" key="1">
    <source>
        <dbReference type="SAM" id="MobiDB-lite"/>
    </source>
</evidence>
<feature type="compositionally biased region" description="Basic and acidic residues" evidence="1">
    <location>
        <begin position="65"/>
        <end position="75"/>
    </location>
</feature>
<organism evidence="2 3">
    <name type="scientific">Romanomermis culicivorax</name>
    <name type="common">Nematode worm</name>
    <dbReference type="NCBI Taxonomy" id="13658"/>
    <lineage>
        <taxon>Eukaryota</taxon>
        <taxon>Metazoa</taxon>
        <taxon>Ecdysozoa</taxon>
        <taxon>Nematoda</taxon>
        <taxon>Enoplea</taxon>
        <taxon>Dorylaimia</taxon>
        <taxon>Mermithida</taxon>
        <taxon>Mermithoidea</taxon>
        <taxon>Mermithidae</taxon>
        <taxon>Romanomermis</taxon>
    </lineage>
</organism>
<protein>
    <submittedName>
        <fullName evidence="3">Uncharacterized protein</fullName>
    </submittedName>
</protein>
<dbReference type="WBParaSite" id="nRc.2.0.1.t06767-RA">
    <property type="protein sequence ID" value="nRc.2.0.1.t06767-RA"/>
    <property type="gene ID" value="nRc.2.0.1.g06767"/>
</dbReference>
<feature type="region of interest" description="Disordered" evidence="1">
    <location>
        <begin position="65"/>
        <end position="84"/>
    </location>
</feature>
<keyword evidence="2" id="KW-1185">Reference proteome</keyword>
<sequence length="202" mass="22003">MNQSPIHREQLPEMRTYLNQDCNSLLTGSIKKIVIHSRSIEIDAADKISAMMADSVTEDCDVWTRENSTGDKSEGDSDTNGTDTESVVKCSATWTLGDADSSTLDGDLVTIGAENESVDSSTQEMTVSVEDLLHLAKLGELTTVIQISLLANGANDEIRAKTGNSVVRSDGGPCLPLINGTEGRISQKSYLKRRWYIRQPTH</sequence>
<proteinExistence type="predicted"/>
<accession>A0A915HYW8</accession>
<evidence type="ECO:0000313" key="2">
    <source>
        <dbReference type="Proteomes" id="UP000887565"/>
    </source>
</evidence>
<evidence type="ECO:0000313" key="3">
    <source>
        <dbReference type="WBParaSite" id="nRc.2.0.1.t06767-RA"/>
    </source>
</evidence>
<dbReference type="AlphaFoldDB" id="A0A915HYW8"/>
<reference evidence="3" key="1">
    <citation type="submission" date="2022-11" db="UniProtKB">
        <authorList>
            <consortium name="WormBaseParasite"/>
        </authorList>
    </citation>
    <scope>IDENTIFICATION</scope>
</reference>